<keyword evidence="2" id="KW-0067">ATP-binding</keyword>
<dbReference type="SUPFAM" id="SSF52540">
    <property type="entry name" value="P-loop containing nucleoside triphosphate hydrolases"/>
    <property type="match status" value="1"/>
</dbReference>
<reference evidence="3" key="1">
    <citation type="journal article" date="2013" name="Environ. Microbiol.">
        <title>Microbiota from the distal guts of lean and obese adolescents exhibit partial functional redundancy besides clear differences in community structure.</title>
        <authorList>
            <person name="Ferrer M."/>
            <person name="Ruiz A."/>
            <person name="Lanza F."/>
            <person name="Haange S.B."/>
            <person name="Oberbach A."/>
            <person name="Till H."/>
            <person name="Bargiela R."/>
            <person name="Campoy C."/>
            <person name="Segura M.T."/>
            <person name="Richter M."/>
            <person name="von Bergen M."/>
            <person name="Seifert J."/>
            <person name="Suarez A."/>
        </authorList>
    </citation>
    <scope>NUCLEOTIDE SEQUENCE</scope>
</reference>
<evidence type="ECO:0000313" key="3">
    <source>
        <dbReference type="EMBL" id="EKC79692.1"/>
    </source>
</evidence>
<dbReference type="AlphaFoldDB" id="K1U3A8"/>
<dbReference type="PANTHER" id="PTHR43790:SF4">
    <property type="entry name" value="GUANOSINE IMPORT ATP-BINDING PROTEIN NUPO"/>
    <property type="match status" value="1"/>
</dbReference>
<dbReference type="InterPro" id="IPR027417">
    <property type="entry name" value="P-loop_NTPase"/>
</dbReference>
<protein>
    <submittedName>
        <fullName evidence="3">Protein containing ABC transporter-like domain protein</fullName>
    </submittedName>
</protein>
<evidence type="ECO:0000256" key="1">
    <source>
        <dbReference type="ARBA" id="ARBA00022741"/>
    </source>
</evidence>
<keyword evidence="1" id="KW-0547">Nucleotide-binding</keyword>
<dbReference type="Gene3D" id="3.40.50.300">
    <property type="entry name" value="P-loop containing nucleotide triphosphate hydrolases"/>
    <property type="match status" value="1"/>
</dbReference>
<dbReference type="EMBL" id="AJWY01001503">
    <property type="protein sequence ID" value="EKC79692.1"/>
    <property type="molecule type" value="Genomic_DNA"/>
</dbReference>
<evidence type="ECO:0000256" key="2">
    <source>
        <dbReference type="ARBA" id="ARBA00022840"/>
    </source>
</evidence>
<comment type="caution">
    <text evidence="3">The sequence shown here is derived from an EMBL/GenBank/DDBJ whole genome shotgun (WGS) entry which is preliminary data.</text>
</comment>
<dbReference type="PANTHER" id="PTHR43790">
    <property type="entry name" value="CARBOHYDRATE TRANSPORT ATP-BINDING PROTEIN MG119-RELATED"/>
    <property type="match status" value="1"/>
</dbReference>
<gene>
    <name evidence="3" type="ORF">LEA_02176</name>
</gene>
<dbReference type="InterPro" id="IPR050107">
    <property type="entry name" value="ABC_carbohydrate_import_ATPase"/>
</dbReference>
<organism evidence="3">
    <name type="scientific">human gut metagenome</name>
    <dbReference type="NCBI Taxonomy" id="408170"/>
    <lineage>
        <taxon>unclassified sequences</taxon>
        <taxon>metagenomes</taxon>
        <taxon>organismal metagenomes</taxon>
    </lineage>
</organism>
<accession>K1U3A8</accession>
<dbReference type="GO" id="GO:0005524">
    <property type="term" value="F:ATP binding"/>
    <property type="evidence" value="ECO:0007669"/>
    <property type="project" value="UniProtKB-KW"/>
</dbReference>
<proteinExistence type="predicted"/>
<name>K1U3A8_9ZZZZ</name>
<feature type="non-terminal residue" evidence="3">
    <location>
        <position position="109"/>
    </location>
</feature>
<sequence length="109" mass="12366">MGMEPVKKVLGCIPVVDMKKANQDIRNLSEKYGLAVNPTDVISDINVSTQQRVEILKMLYREAEILIFDEPTAVLTPQEIDFLLDIIKSLRDDGKTIILITHKLEEIKT</sequence>